<comment type="caution">
    <text evidence="1">The sequence shown here is derived from an EMBL/GenBank/DDBJ whole genome shotgun (WGS) entry which is preliminary data.</text>
</comment>
<name>A0A9Q3X6Z8_PSESX</name>
<accession>A0A9Q3X6Z8</accession>
<gene>
    <name evidence="1" type="ORF">GIW73_18890</name>
</gene>
<dbReference type="AlphaFoldDB" id="A0A9Q3X6Z8"/>
<dbReference type="Proteomes" id="UP000814207">
    <property type="component" value="Unassembled WGS sequence"/>
</dbReference>
<reference evidence="1" key="1">
    <citation type="submission" date="2019-11" db="EMBL/GenBank/DDBJ databases">
        <title>Epiphytic Pseudomonas syringae from cherry orchards.</title>
        <authorList>
            <person name="Hulin M.T."/>
        </authorList>
    </citation>
    <scope>NUCLEOTIDE SEQUENCE</scope>
    <source>
        <strain evidence="1">PA-6-9A</strain>
    </source>
</reference>
<evidence type="ECO:0000313" key="1">
    <source>
        <dbReference type="EMBL" id="MCF5065000.1"/>
    </source>
</evidence>
<organism evidence="1 2">
    <name type="scientific">Pseudomonas syringae</name>
    <dbReference type="NCBI Taxonomy" id="317"/>
    <lineage>
        <taxon>Bacteria</taxon>
        <taxon>Pseudomonadati</taxon>
        <taxon>Pseudomonadota</taxon>
        <taxon>Gammaproteobacteria</taxon>
        <taxon>Pseudomonadales</taxon>
        <taxon>Pseudomonadaceae</taxon>
        <taxon>Pseudomonas</taxon>
    </lineage>
</organism>
<dbReference type="EMBL" id="WKEU01000093">
    <property type="protein sequence ID" value="MCF5065000.1"/>
    <property type="molecule type" value="Genomic_DNA"/>
</dbReference>
<proteinExistence type="predicted"/>
<sequence>MDISTTLANSNPLNSSAESFDHIRAALKELSNFYMSLDNFSLALLLGQNLQRFSDPEQPGFITADFLGLIVKGEGGNKFTQADQALALEILSRDGFVSGIDLDSNNQKDGKFDLSDIHRYMDSL</sequence>
<evidence type="ECO:0000313" key="2">
    <source>
        <dbReference type="Proteomes" id="UP000814207"/>
    </source>
</evidence>
<protein>
    <submittedName>
        <fullName evidence="1">Uncharacterized protein</fullName>
    </submittedName>
</protein>